<dbReference type="PANTHER" id="PTHR24171">
    <property type="entry name" value="ANKYRIN REPEAT DOMAIN-CONTAINING PROTEIN 39-RELATED"/>
    <property type="match status" value="1"/>
</dbReference>
<keyword evidence="7" id="KW-1185">Reference proteome</keyword>
<organism evidence="6 7">
    <name type="scientific">Symbiodinium necroappetens</name>
    <dbReference type="NCBI Taxonomy" id="1628268"/>
    <lineage>
        <taxon>Eukaryota</taxon>
        <taxon>Sar</taxon>
        <taxon>Alveolata</taxon>
        <taxon>Dinophyceae</taxon>
        <taxon>Suessiales</taxon>
        <taxon>Symbiodiniaceae</taxon>
        <taxon>Symbiodinium</taxon>
    </lineage>
</organism>
<keyword evidence="1" id="KW-0677">Repeat</keyword>
<feature type="region of interest" description="Disordered" evidence="4">
    <location>
        <begin position="600"/>
        <end position="638"/>
    </location>
</feature>
<evidence type="ECO:0000256" key="2">
    <source>
        <dbReference type="ARBA" id="ARBA00023043"/>
    </source>
</evidence>
<dbReference type="OrthoDB" id="194358at2759"/>
<evidence type="ECO:0000256" key="4">
    <source>
        <dbReference type="SAM" id="MobiDB-lite"/>
    </source>
</evidence>
<dbReference type="InterPro" id="IPR036770">
    <property type="entry name" value="Ankyrin_rpt-contain_sf"/>
</dbReference>
<name>A0A812PLN1_9DINO</name>
<evidence type="ECO:0000256" key="1">
    <source>
        <dbReference type="ARBA" id="ARBA00022737"/>
    </source>
</evidence>
<gene>
    <name evidence="6" type="primary">Kidins220</name>
    <name evidence="6" type="ORF">SNEC2469_LOCUS9165</name>
</gene>
<feature type="domain" description="EF-hand" evidence="5">
    <location>
        <begin position="15"/>
        <end position="50"/>
    </location>
</feature>
<dbReference type="Pfam" id="PF00023">
    <property type="entry name" value="Ank"/>
    <property type="match status" value="1"/>
</dbReference>
<evidence type="ECO:0000259" key="5">
    <source>
        <dbReference type="PROSITE" id="PS50222"/>
    </source>
</evidence>
<dbReference type="PANTHER" id="PTHR24171:SF9">
    <property type="entry name" value="ANKYRIN REPEAT DOMAIN-CONTAINING PROTEIN 39"/>
    <property type="match status" value="1"/>
</dbReference>
<dbReference type="SUPFAM" id="SSF48403">
    <property type="entry name" value="Ankyrin repeat"/>
    <property type="match status" value="1"/>
</dbReference>
<keyword evidence="2 3" id="KW-0040">ANK repeat</keyword>
<dbReference type="EMBL" id="CAJNJA010014904">
    <property type="protein sequence ID" value="CAE7352542.1"/>
    <property type="molecule type" value="Genomic_DNA"/>
</dbReference>
<proteinExistence type="predicted"/>
<evidence type="ECO:0000313" key="6">
    <source>
        <dbReference type="EMBL" id="CAE7352542.1"/>
    </source>
</evidence>
<dbReference type="GO" id="GO:0005509">
    <property type="term" value="F:calcium ion binding"/>
    <property type="evidence" value="ECO:0007669"/>
    <property type="project" value="InterPro"/>
</dbReference>
<dbReference type="InterPro" id="IPR002048">
    <property type="entry name" value="EF_hand_dom"/>
</dbReference>
<dbReference type="PROSITE" id="PS50088">
    <property type="entry name" value="ANK_REPEAT"/>
    <property type="match status" value="3"/>
</dbReference>
<dbReference type="PROSITE" id="PS50222">
    <property type="entry name" value="EF_HAND_2"/>
    <property type="match status" value="1"/>
</dbReference>
<feature type="repeat" description="ANK" evidence="3">
    <location>
        <begin position="507"/>
        <end position="539"/>
    </location>
</feature>
<sequence length="638" mass="69854">MGSAASVSGAAKLSIQPELVDAVFDVCDLEGAGRLCKQEIRMALSGLGLSGKEIEEELGRAEFHALVSELQESGCEVPGVVPFGRRGMQLEQLCAIGEACGCGHHDGWLAKECRKNSTAGEEMKEDLYALDRFFVRPVTAGLNDESAWPVLVIPLDVLTTAVIPGRPQESISFSQLKNPIGLHCDYFVSHSWSHPFAKTLVALDCCAKCCQAEVPKVAFWICLFALNQHDLAGELSGCELERTPFAYGLSKAEKGAVMVLDEGVEPFRRIWCLYEVQRAWELGKNLQLITDCPEGSAEELEVSGQFALTVAEELQNLSAFDARSSDLSDKISIWHKIMNASVKAAFPVDIFRTHFATGVCSIRGFGKAWFTEFDAGVCRLLATPVFNLSMSQADHEIALRYLGLGAQCSLDDLERLSKGIVAADLPPLSQAWINNPSCGHCQLTHVYSHFGSCDLLEYLFKRHADPTQETKDVKYRQPLHFAAKAGHLDCTRLLLEFRAEAHCCDKRGETPLQIAAYGGHLAVAEELLESKALANSSDGDGWTPLICAARAGYDELVELLITHRANLRAVDGAGRSALKHAQLAQHAQVRAKLTEAMRSKVGQDQLKEGQLAEEDEDEEELPEADLSIQSLCLQSHDR</sequence>
<dbReference type="Gene3D" id="1.25.40.20">
    <property type="entry name" value="Ankyrin repeat-containing domain"/>
    <property type="match status" value="1"/>
</dbReference>
<dbReference type="Proteomes" id="UP000601435">
    <property type="component" value="Unassembled WGS sequence"/>
</dbReference>
<protein>
    <submittedName>
        <fullName evidence="6">Kidins220 protein</fullName>
    </submittedName>
</protein>
<feature type="repeat" description="ANK" evidence="3">
    <location>
        <begin position="540"/>
        <end position="572"/>
    </location>
</feature>
<feature type="compositionally biased region" description="Acidic residues" evidence="4">
    <location>
        <begin position="611"/>
        <end position="623"/>
    </location>
</feature>
<comment type="caution">
    <text evidence="6">The sequence shown here is derived from an EMBL/GenBank/DDBJ whole genome shotgun (WGS) entry which is preliminary data.</text>
</comment>
<dbReference type="InterPro" id="IPR002110">
    <property type="entry name" value="Ankyrin_rpt"/>
</dbReference>
<reference evidence="6" key="1">
    <citation type="submission" date="2021-02" db="EMBL/GenBank/DDBJ databases">
        <authorList>
            <person name="Dougan E. K."/>
            <person name="Rhodes N."/>
            <person name="Thang M."/>
            <person name="Chan C."/>
        </authorList>
    </citation>
    <scope>NUCLEOTIDE SEQUENCE</scope>
</reference>
<evidence type="ECO:0000256" key="3">
    <source>
        <dbReference type="PROSITE-ProRule" id="PRU00023"/>
    </source>
</evidence>
<feature type="repeat" description="ANK" evidence="3">
    <location>
        <begin position="474"/>
        <end position="506"/>
    </location>
</feature>
<dbReference type="SMART" id="SM00248">
    <property type="entry name" value="ANK"/>
    <property type="match status" value="4"/>
</dbReference>
<evidence type="ECO:0000313" key="7">
    <source>
        <dbReference type="Proteomes" id="UP000601435"/>
    </source>
</evidence>
<dbReference type="AlphaFoldDB" id="A0A812PLN1"/>
<accession>A0A812PLN1</accession>
<feature type="compositionally biased region" description="Polar residues" evidence="4">
    <location>
        <begin position="627"/>
        <end position="638"/>
    </location>
</feature>
<dbReference type="PROSITE" id="PS50297">
    <property type="entry name" value="ANK_REP_REGION"/>
    <property type="match status" value="3"/>
</dbReference>
<dbReference type="Pfam" id="PF12796">
    <property type="entry name" value="Ank_2"/>
    <property type="match status" value="1"/>
</dbReference>